<feature type="transmembrane region" description="Helical" evidence="1">
    <location>
        <begin position="64"/>
        <end position="87"/>
    </location>
</feature>
<protein>
    <submittedName>
        <fullName evidence="2">Uncharacterized protein</fullName>
    </submittedName>
</protein>
<keyword evidence="1" id="KW-0472">Membrane</keyword>
<feature type="transmembrane region" description="Helical" evidence="1">
    <location>
        <begin position="94"/>
        <end position="120"/>
    </location>
</feature>
<dbReference type="PANTHER" id="PTHR36694">
    <property type="entry name" value="PASIFLORA 1, ISOFORM A-RELATED"/>
    <property type="match status" value="1"/>
</dbReference>
<dbReference type="PANTHER" id="PTHR36694:SF11">
    <property type="entry name" value="LP21121P-RELATED"/>
    <property type="match status" value="1"/>
</dbReference>
<keyword evidence="3" id="KW-1185">Reference proteome</keyword>
<proteinExistence type="predicted"/>
<evidence type="ECO:0000313" key="3">
    <source>
        <dbReference type="Proteomes" id="UP001307889"/>
    </source>
</evidence>
<reference evidence="2 3" key="1">
    <citation type="submission" date="2023-09" db="EMBL/GenBank/DDBJ databases">
        <title>Nesidiocoris tenuis whole genome shotgun sequence.</title>
        <authorList>
            <person name="Shibata T."/>
            <person name="Shimoda M."/>
            <person name="Kobayashi T."/>
            <person name="Uehara T."/>
        </authorList>
    </citation>
    <scope>NUCLEOTIDE SEQUENCE [LARGE SCALE GENOMIC DNA]</scope>
    <source>
        <strain evidence="2 3">Japan</strain>
    </source>
</reference>
<gene>
    <name evidence="2" type="ORF">NTJ_13623</name>
</gene>
<organism evidence="2 3">
    <name type="scientific">Nesidiocoris tenuis</name>
    <dbReference type="NCBI Taxonomy" id="355587"/>
    <lineage>
        <taxon>Eukaryota</taxon>
        <taxon>Metazoa</taxon>
        <taxon>Ecdysozoa</taxon>
        <taxon>Arthropoda</taxon>
        <taxon>Hexapoda</taxon>
        <taxon>Insecta</taxon>
        <taxon>Pterygota</taxon>
        <taxon>Neoptera</taxon>
        <taxon>Paraneoptera</taxon>
        <taxon>Hemiptera</taxon>
        <taxon>Heteroptera</taxon>
        <taxon>Panheteroptera</taxon>
        <taxon>Cimicomorpha</taxon>
        <taxon>Miridae</taxon>
        <taxon>Dicyphina</taxon>
        <taxon>Nesidiocoris</taxon>
    </lineage>
</organism>
<evidence type="ECO:0000256" key="1">
    <source>
        <dbReference type="SAM" id="Phobius"/>
    </source>
</evidence>
<accession>A0ABN7B8U4</accession>
<sequence length="163" mass="18107">MASRVPLVKNCCCCWSLETGSKIIGLVELIGSTFIFIFGLVNTLKLAKSPGEIAHKDLILAASVYLDLSSVFEIVLAVYLLVGIFYAKPTYIRVWVLIQCAFLIVSIFSDVLFIIFSFTSDAFDDAHVPEELILTIIHAYSVLVVHSYYISVRGREALYSDSV</sequence>
<feature type="transmembrane region" description="Helical" evidence="1">
    <location>
        <begin position="132"/>
        <end position="150"/>
    </location>
</feature>
<dbReference type="Proteomes" id="UP001307889">
    <property type="component" value="Chromosome 12"/>
</dbReference>
<evidence type="ECO:0000313" key="2">
    <source>
        <dbReference type="EMBL" id="BET00814.1"/>
    </source>
</evidence>
<keyword evidence="1" id="KW-1133">Transmembrane helix</keyword>
<dbReference type="EMBL" id="AP028920">
    <property type="protein sequence ID" value="BET00814.1"/>
    <property type="molecule type" value="Genomic_DNA"/>
</dbReference>
<feature type="transmembrane region" description="Helical" evidence="1">
    <location>
        <begin position="23"/>
        <end position="44"/>
    </location>
</feature>
<keyword evidence="1" id="KW-0812">Transmembrane</keyword>
<name>A0ABN7B8U4_9HEMI</name>